<evidence type="ECO:0000259" key="2">
    <source>
        <dbReference type="Pfam" id="PF01558"/>
    </source>
</evidence>
<sequence length="91" mass="10425">TTFDVLLIRERLSLGERKIYSLDAYTIASDELGRAIPNVPMVAALIKVTELMDLKKFKERIKVSLSKKLRSEVVEMNVRTIDRAFKEVKEG</sequence>
<comment type="caution">
    <text evidence="3">The sequence shown here is derived from an EMBL/GenBank/DDBJ whole genome shotgun (WGS) entry which is preliminary data.</text>
</comment>
<dbReference type="PANTHER" id="PTHR43366:SF1">
    <property type="entry name" value="PYRUVATE SYNTHASE SUBUNIT PORC"/>
    <property type="match status" value="1"/>
</dbReference>
<dbReference type="PANTHER" id="PTHR43366">
    <property type="entry name" value="PYRUVATE SYNTHASE SUBUNIT PORC"/>
    <property type="match status" value="1"/>
</dbReference>
<dbReference type="GO" id="GO:0016903">
    <property type="term" value="F:oxidoreductase activity, acting on the aldehyde or oxo group of donors"/>
    <property type="evidence" value="ECO:0007669"/>
    <property type="project" value="InterPro"/>
</dbReference>
<evidence type="ECO:0000313" key="3">
    <source>
        <dbReference type="EMBL" id="GAF92893.1"/>
    </source>
</evidence>
<gene>
    <name evidence="3" type="ORF">S01H1_31761</name>
</gene>
<proteinExistence type="predicted"/>
<dbReference type="AlphaFoldDB" id="X0TH62"/>
<dbReference type="InterPro" id="IPR019752">
    <property type="entry name" value="Pyrv/ketoisovalerate_OxRed_cat"/>
</dbReference>
<feature type="domain" description="Pyruvate/ketoisovalerate oxidoreductase catalytic" evidence="2">
    <location>
        <begin position="13"/>
        <end position="85"/>
    </location>
</feature>
<dbReference type="SUPFAM" id="SSF53323">
    <property type="entry name" value="Pyruvate-ferredoxin oxidoreductase, PFOR, domain III"/>
    <property type="match status" value="1"/>
</dbReference>
<dbReference type="Gene3D" id="3.40.920.10">
    <property type="entry name" value="Pyruvate-ferredoxin oxidoreductase, PFOR, domain III"/>
    <property type="match status" value="1"/>
</dbReference>
<feature type="non-terminal residue" evidence="3">
    <location>
        <position position="1"/>
    </location>
</feature>
<dbReference type="InterPro" id="IPR002869">
    <property type="entry name" value="Pyrv_flavodox_OxRed_cen"/>
</dbReference>
<keyword evidence="1" id="KW-0560">Oxidoreductase</keyword>
<dbReference type="EMBL" id="BARS01019618">
    <property type="protein sequence ID" value="GAF92893.1"/>
    <property type="molecule type" value="Genomic_DNA"/>
</dbReference>
<protein>
    <recommendedName>
        <fullName evidence="2">Pyruvate/ketoisovalerate oxidoreductase catalytic domain-containing protein</fullName>
    </recommendedName>
</protein>
<name>X0TH62_9ZZZZ</name>
<accession>X0TH62</accession>
<reference evidence="3" key="1">
    <citation type="journal article" date="2014" name="Front. Microbiol.">
        <title>High frequency of phylogenetically diverse reductive dehalogenase-homologous genes in deep subseafloor sedimentary metagenomes.</title>
        <authorList>
            <person name="Kawai M."/>
            <person name="Futagami T."/>
            <person name="Toyoda A."/>
            <person name="Takaki Y."/>
            <person name="Nishi S."/>
            <person name="Hori S."/>
            <person name="Arai W."/>
            <person name="Tsubouchi T."/>
            <person name="Morono Y."/>
            <person name="Uchiyama I."/>
            <person name="Ito T."/>
            <person name="Fujiyama A."/>
            <person name="Inagaki F."/>
            <person name="Takami H."/>
        </authorList>
    </citation>
    <scope>NUCLEOTIDE SEQUENCE</scope>
    <source>
        <strain evidence="3">Expedition CK06-06</strain>
    </source>
</reference>
<evidence type="ECO:0000256" key="1">
    <source>
        <dbReference type="ARBA" id="ARBA00023002"/>
    </source>
</evidence>
<dbReference type="InterPro" id="IPR051626">
    <property type="entry name" value="Oxidoreductase_gamma_subunit"/>
</dbReference>
<dbReference type="Pfam" id="PF01558">
    <property type="entry name" value="POR"/>
    <property type="match status" value="1"/>
</dbReference>
<organism evidence="3">
    <name type="scientific">marine sediment metagenome</name>
    <dbReference type="NCBI Taxonomy" id="412755"/>
    <lineage>
        <taxon>unclassified sequences</taxon>
        <taxon>metagenomes</taxon>
        <taxon>ecological metagenomes</taxon>
    </lineage>
</organism>